<gene>
    <name evidence="8" type="ORF">CANARDRAFT_10201</name>
</gene>
<dbReference type="AlphaFoldDB" id="A0A1E4STS4"/>
<evidence type="ECO:0000256" key="7">
    <source>
        <dbReference type="SAM" id="MobiDB-lite"/>
    </source>
</evidence>
<evidence type="ECO:0000256" key="6">
    <source>
        <dbReference type="ARBA" id="ARBA00025083"/>
    </source>
</evidence>
<proteinExistence type="inferred from homology"/>
<evidence type="ECO:0000256" key="4">
    <source>
        <dbReference type="ARBA" id="ARBA00021321"/>
    </source>
</evidence>
<comment type="similarity">
    <text evidence="2">Belongs to the SLX9 family.</text>
</comment>
<feature type="region of interest" description="Disordered" evidence="7">
    <location>
        <begin position="77"/>
        <end position="98"/>
    </location>
</feature>
<dbReference type="GO" id="GO:0000462">
    <property type="term" value="P:maturation of SSU-rRNA from tricistronic rRNA transcript (SSU-rRNA, 5.8S rRNA, LSU-rRNA)"/>
    <property type="evidence" value="ECO:0007669"/>
    <property type="project" value="InterPro"/>
</dbReference>
<dbReference type="GO" id="GO:0030686">
    <property type="term" value="C:90S preribosome"/>
    <property type="evidence" value="ECO:0007669"/>
    <property type="project" value="InterPro"/>
</dbReference>
<evidence type="ECO:0000313" key="8">
    <source>
        <dbReference type="EMBL" id="ODV82822.1"/>
    </source>
</evidence>
<dbReference type="GO" id="GO:0005730">
    <property type="term" value="C:nucleolus"/>
    <property type="evidence" value="ECO:0007669"/>
    <property type="project" value="UniProtKB-SubCell"/>
</dbReference>
<dbReference type="Proteomes" id="UP000094801">
    <property type="component" value="Unassembled WGS sequence"/>
</dbReference>
<evidence type="ECO:0000256" key="5">
    <source>
        <dbReference type="ARBA" id="ARBA00023242"/>
    </source>
</evidence>
<dbReference type="EMBL" id="KV453873">
    <property type="protein sequence ID" value="ODV82822.1"/>
    <property type="molecule type" value="Genomic_DNA"/>
</dbReference>
<evidence type="ECO:0000313" key="9">
    <source>
        <dbReference type="Proteomes" id="UP000094801"/>
    </source>
</evidence>
<dbReference type="STRING" id="983967.A0A1E4STS4"/>
<organism evidence="8 9">
    <name type="scientific">[Candida] arabinofermentans NRRL YB-2248</name>
    <dbReference type="NCBI Taxonomy" id="983967"/>
    <lineage>
        <taxon>Eukaryota</taxon>
        <taxon>Fungi</taxon>
        <taxon>Dikarya</taxon>
        <taxon>Ascomycota</taxon>
        <taxon>Saccharomycotina</taxon>
        <taxon>Pichiomycetes</taxon>
        <taxon>Pichiales</taxon>
        <taxon>Pichiaceae</taxon>
        <taxon>Ogataea</taxon>
        <taxon>Ogataea/Candida clade</taxon>
    </lineage>
</organism>
<evidence type="ECO:0000256" key="3">
    <source>
        <dbReference type="ARBA" id="ARBA00011523"/>
    </source>
</evidence>
<dbReference type="OrthoDB" id="4068648at2759"/>
<protein>
    <recommendedName>
        <fullName evidence="4">Ribosome biogenesis protein SLX9</fullName>
    </recommendedName>
</protein>
<accession>A0A1E4STS4</accession>
<comment type="function">
    <text evidence="6">Involved in ribosome biogenesis. Required for normal pre-rRNA processing in internal transcribed spacer 1 (ITS1). May be involved in the movements of the replication forks.</text>
</comment>
<comment type="subunit">
    <text evidence="3">Interacts with the 35S, 23S and 20S pre-rRNAs and with the U3 snoRNA.</text>
</comment>
<keyword evidence="9" id="KW-1185">Reference proteome</keyword>
<keyword evidence="5" id="KW-0539">Nucleus</keyword>
<name>A0A1E4STS4_9ASCO</name>
<evidence type="ECO:0000256" key="2">
    <source>
        <dbReference type="ARBA" id="ARBA00011022"/>
    </source>
</evidence>
<feature type="region of interest" description="Disordered" evidence="7">
    <location>
        <begin position="141"/>
        <end position="174"/>
    </location>
</feature>
<sequence length="214" mass="23616">MGVSKRTSLRSKLDKKQSKISTAATASTPDSSARQILLDRLVEKKTRLKVAGFNNDINSTSISQTYIDLKNGGKIGSGSGSGSSTTPNFAASGISKSAIRRRKRKLRDSLKPKLDDLLDALPVDVQDVTNELQQQQQQQRYVASGDISVDPTASATTTTTKNKLNHQPNFHRKGSKLVEKMEMERFGKILKDENFKTNPFASLKEAILKNTEKY</sequence>
<evidence type="ECO:0000256" key="1">
    <source>
        <dbReference type="ARBA" id="ARBA00004604"/>
    </source>
</evidence>
<dbReference type="Pfam" id="PF15341">
    <property type="entry name" value="SLX9"/>
    <property type="match status" value="1"/>
</dbReference>
<comment type="subcellular location">
    <subcellularLocation>
        <location evidence="1">Nucleus</location>
        <location evidence="1">Nucleolus</location>
    </subcellularLocation>
</comment>
<feature type="region of interest" description="Disordered" evidence="7">
    <location>
        <begin position="1"/>
        <end position="31"/>
    </location>
</feature>
<feature type="compositionally biased region" description="Low complexity" evidence="7">
    <location>
        <begin position="21"/>
        <end position="31"/>
    </location>
</feature>
<dbReference type="GO" id="GO:0030688">
    <property type="term" value="C:preribosome, small subunit precursor"/>
    <property type="evidence" value="ECO:0007669"/>
    <property type="project" value="InterPro"/>
</dbReference>
<reference evidence="9" key="1">
    <citation type="submission" date="2016-04" db="EMBL/GenBank/DDBJ databases">
        <title>Comparative genomics of biotechnologically important yeasts.</title>
        <authorList>
            <consortium name="DOE Joint Genome Institute"/>
            <person name="Riley R."/>
            <person name="Haridas S."/>
            <person name="Wolfe K.H."/>
            <person name="Lopes M.R."/>
            <person name="Hittinger C.T."/>
            <person name="Goker M."/>
            <person name="Salamov A."/>
            <person name="Wisecaver J."/>
            <person name="Long T.M."/>
            <person name="Aerts A.L."/>
            <person name="Barry K."/>
            <person name="Choi C."/>
            <person name="Clum A."/>
            <person name="Coughlan A.Y."/>
            <person name="Deshpande S."/>
            <person name="Douglass A.P."/>
            <person name="Hanson S.J."/>
            <person name="Klenk H.-P."/>
            <person name="Labutti K."/>
            <person name="Lapidus A."/>
            <person name="Lindquist E."/>
            <person name="Lipzen A."/>
            <person name="Meier-Kolthoff J.P."/>
            <person name="Ohm R.A."/>
            <person name="Otillar R.P."/>
            <person name="Pangilinan J."/>
            <person name="Peng Y."/>
            <person name="Rokas A."/>
            <person name="Rosa C.A."/>
            <person name="Scheuner C."/>
            <person name="Sibirny A.A."/>
            <person name="Slot J.C."/>
            <person name="Stielow J.B."/>
            <person name="Sun H."/>
            <person name="Kurtzman C.P."/>
            <person name="Blackwell M."/>
            <person name="Grigoriev I.V."/>
            <person name="Jeffries T.W."/>
        </authorList>
    </citation>
    <scope>NUCLEOTIDE SEQUENCE [LARGE SCALE GENOMIC DNA]</scope>
    <source>
        <strain evidence="9">NRRL YB-2248</strain>
    </source>
</reference>
<dbReference type="InterPro" id="IPR028160">
    <property type="entry name" value="Slx9-like"/>
</dbReference>